<organism evidence="1">
    <name type="scientific">Anopheles darlingi</name>
    <name type="common">Mosquito</name>
    <dbReference type="NCBI Taxonomy" id="43151"/>
    <lineage>
        <taxon>Eukaryota</taxon>
        <taxon>Metazoa</taxon>
        <taxon>Ecdysozoa</taxon>
        <taxon>Arthropoda</taxon>
        <taxon>Hexapoda</taxon>
        <taxon>Insecta</taxon>
        <taxon>Pterygota</taxon>
        <taxon>Neoptera</taxon>
        <taxon>Endopterygota</taxon>
        <taxon>Diptera</taxon>
        <taxon>Nematocera</taxon>
        <taxon>Culicoidea</taxon>
        <taxon>Culicidae</taxon>
        <taxon>Anophelinae</taxon>
        <taxon>Anopheles</taxon>
    </lineage>
</organism>
<proteinExistence type="predicted"/>
<name>A0A2M4DR31_ANODA</name>
<protein>
    <submittedName>
        <fullName evidence="1">Uncharacterized protein</fullName>
    </submittedName>
</protein>
<sequence length="83" mass="9024">MVLFFLLVVFCFLGVGVFCVLLALSVLSADCAARRRQVCCLGCGAAFSYFGFVLSCRVFAAFVARFLSSGFATIIQCVTRFLI</sequence>
<reference evidence="1" key="1">
    <citation type="submission" date="2018-01" db="EMBL/GenBank/DDBJ databases">
        <title>An insight into the sialome of Amazonian anophelines.</title>
        <authorList>
            <person name="Ribeiro J.M."/>
            <person name="Scarpassa V."/>
            <person name="Calvo E."/>
        </authorList>
    </citation>
    <scope>NUCLEOTIDE SEQUENCE</scope>
</reference>
<accession>A0A2M4DR31</accession>
<dbReference type="AlphaFoldDB" id="A0A2M4DR31"/>
<evidence type="ECO:0000313" key="1">
    <source>
        <dbReference type="EMBL" id="MBW79981.1"/>
    </source>
</evidence>
<dbReference type="EMBL" id="GGFL01015803">
    <property type="protein sequence ID" value="MBW79981.1"/>
    <property type="molecule type" value="Transcribed_RNA"/>
</dbReference>